<keyword evidence="2" id="KW-1185">Reference proteome</keyword>
<protein>
    <submittedName>
        <fullName evidence="1">Uncharacterized protein</fullName>
    </submittedName>
</protein>
<name>A0AAV3NKH0_LITER</name>
<gene>
    <name evidence="1" type="ORF">LIER_01013</name>
</gene>
<evidence type="ECO:0000313" key="2">
    <source>
        <dbReference type="Proteomes" id="UP001454036"/>
    </source>
</evidence>
<proteinExistence type="predicted"/>
<reference evidence="1 2" key="1">
    <citation type="submission" date="2024-01" db="EMBL/GenBank/DDBJ databases">
        <title>The complete chloroplast genome sequence of Lithospermum erythrorhizon: insights into the phylogenetic relationship among Boraginaceae species and the maternal lineages of purple gromwells.</title>
        <authorList>
            <person name="Okada T."/>
            <person name="Watanabe K."/>
        </authorList>
    </citation>
    <scope>NUCLEOTIDE SEQUENCE [LARGE SCALE GENOMIC DNA]</scope>
</reference>
<dbReference type="Proteomes" id="UP001454036">
    <property type="component" value="Unassembled WGS sequence"/>
</dbReference>
<sequence>MGRKRRSHSPEEEELPDEFFEIEEPDQFWREEGTLFQFPSDYGRKNDFFTLKIRANGRFQKLGNHHGADKDLLPIL</sequence>
<organism evidence="1 2">
    <name type="scientific">Lithospermum erythrorhizon</name>
    <name type="common">Purple gromwell</name>
    <name type="synonym">Lithospermum officinale var. erythrorhizon</name>
    <dbReference type="NCBI Taxonomy" id="34254"/>
    <lineage>
        <taxon>Eukaryota</taxon>
        <taxon>Viridiplantae</taxon>
        <taxon>Streptophyta</taxon>
        <taxon>Embryophyta</taxon>
        <taxon>Tracheophyta</taxon>
        <taxon>Spermatophyta</taxon>
        <taxon>Magnoliopsida</taxon>
        <taxon>eudicotyledons</taxon>
        <taxon>Gunneridae</taxon>
        <taxon>Pentapetalae</taxon>
        <taxon>asterids</taxon>
        <taxon>lamiids</taxon>
        <taxon>Boraginales</taxon>
        <taxon>Boraginaceae</taxon>
        <taxon>Boraginoideae</taxon>
        <taxon>Lithospermeae</taxon>
        <taxon>Lithospermum</taxon>
    </lineage>
</organism>
<accession>A0AAV3NKH0</accession>
<dbReference type="EMBL" id="BAABME010000093">
    <property type="protein sequence ID" value="GAA0139478.1"/>
    <property type="molecule type" value="Genomic_DNA"/>
</dbReference>
<comment type="caution">
    <text evidence="1">The sequence shown here is derived from an EMBL/GenBank/DDBJ whole genome shotgun (WGS) entry which is preliminary data.</text>
</comment>
<dbReference type="AlphaFoldDB" id="A0AAV3NKH0"/>
<evidence type="ECO:0000313" key="1">
    <source>
        <dbReference type="EMBL" id="GAA0139478.1"/>
    </source>
</evidence>